<sequence length="1045" mass="116508">MSSMYATPSANAADPDGLVAGGGEFTRELDYFHQQFCDALNGPFAVCGYVDSMPLPEIFVDGVGHLSLDRPYEEAAGLGGDQAELLLQQYRSVGSSAVSGSSADPGGKTCFVRTSNLTVQNADEWNEFIGRAVARVTDELGLGVPTLATLRGMRVVGKGAAYRDQLDMSRSQGVFGTLTIALPSLHDGGINLARYKGEKKTFFSKSWSYQNYAAWFSDVRHDLTVVKDGYCWTLVYDLVVDHRSSGLQKQFLPTAESRRGSELALRKLFEAYAERCKRLEHLTRDPPKYVMHILDSESTPDALNIERLTPEDATRVRMLNDVCLPLGFEVFLARVRKAWSGPRDTTRSRQKSLKPMSEESEPDTDREFSSGAPPQGPCEKKVGIRALGKVNGEPILFDDTVAETNQINLAPPYFEMSQKDPFGPTPDSEEVKRPTKEMKYFSAIQTWNRTAVLVIPHRYTFEILACSFYTGFDVDGHGKNAFSTYILDRFLAAPDDAIAARDAVALLHEVTRLSADDAPIPWQPSGALRGKIVQYALKTSNFALLDEYTGVAKKMESPLPPDVFKWIGEYLKSQPKTTLRRTKDALMRAIQAYNSLGPRFQAVVHMAPPEQILPPELFVFVREALPINSFAKLLAGFEDGEALVDVAVSYYDADTFFNAIVPLLKERATNAPLVIGFLSKLLELFDTSPFFEAIQKKEFYTHVAQYCIPKMQICAATKCEETEDGTLKSKLALEPARLVKFFLDLAKQNMMPEIDMMVKNILESREEIRGTPECTHFWLPFLKQLIDLYQENDLSYAAPPYRYLYRGILEVYLFRYVEPEPPASEPSLVRTYRPARGTEDPPCELCQGAEAFLLSATRREVTYQLPALKRKHVEEWFHDDWPAHNRTIPGIRKTLNKEAKPYYTVTFRKTSSWDPDARAERAKRRAKAELELVRFNQAALRDILGPDFQGVMDMTVLRRGAQQVEMPAAAEAPPGATELGTADGDPRHAASFGQGSSPPAMAGVKRKLEEAMGLLAAAQGGRGGGGDRIANMRRKIEEVLQLAEG</sequence>
<reference evidence="2" key="1">
    <citation type="submission" date="2022-07" db="EMBL/GenBank/DDBJ databases">
        <title>Fungi with potential for degradation of polypropylene.</title>
        <authorList>
            <person name="Gostincar C."/>
        </authorList>
    </citation>
    <scope>NUCLEOTIDE SEQUENCE</scope>
    <source>
        <strain evidence="2">EXF-13308</strain>
    </source>
</reference>
<protein>
    <submittedName>
        <fullName evidence="2">Uncharacterized protein</fullName>
    </submittedName>
</protein>
<feature type="compositionally biased region" description="Low complexity" evidence="1">
    <location>
        <begin position="967"/>
        <end position="976"/>
    </location>
</feature>
<dbReference type="EMBL" id="JANBVO010000004">
    <property type="protein sequence ID" value="KAJ9154796.1"/>
    <property type="molecule type" value="Genomic_DNA"/>
</dbReference>
<dbReference type="Proteomes" id="UP001174694">
    <property type="component" value="Unassembled WGS sequence"/>
</dbReference>
<dbReference type="PANTHER" id="PTHR33099:SF7">
    <property type="entry name" value="MYND-TYPE DOMAIN-CONTAINING PROTEIN"/>
    <property type="match status" value="1"/>
</dbReference>
<name>A0AA38VII8_9PEZI</name>
<proteinExistence type="predicted"/>
<comment type="caution">
    <text evidence="2">The sequence shown here is derived from an EMBL/GenBank/DDBJ whole genome shotgun (WGS) entry which is preliminary data.</text>
</comment>
<organism evidence="2 3">
    <name type="scientific">Pleurostoma richardsiae</name>
    <dbReference type="NCBI Taxonomy" id="41990"/>
    <lineage>
        <taxon>Eukaryota</taxon>
        <taxon>Fungi</taxon>
        <taxon>Dikarya</taxon>
        <taxon>Ascomycota</taxon>
        <taxon>Pezizomycotina</taxon>
        <taxon>Sordariomycetes</taxon>
        <taxon>Sordariomycetidae</taxon>
        <taxon>Calosphaeriales</taxon>
        <taxon>Pleurostomataceae</taxon>
        <taxon>Pleurostoma</taxon>
    </lineage>
</organism>
<gene>
    <name evidence="2" type="ORF">NKR23_g2327</name>
</gene>
<dbReference type="AlphaFoldDB" id="A0AA38VII8"/>
<evidence type="ECO:0000256" key="1">
    <source>
        <dbReference type="SAM" id="MobiDB-lite"/>
    </source>
</evidence>
<keyword evidence="3" id="KW-1185">Reference proteome</keyword>
<evidence type="ECO:0000313" key="2">
    <source>
        <dbReference type="EMBL" id="KAJ9154796.1"/>
    </source>
</evidence>
<accession>A0AA38VII8</accession>
<feature type="region of interest" description="Disordered" evidence="1">
    <location>
        <begin position="966"/>
        <end position="1000"/>
    </location>
</feature>
<evidence type="ECO:0000313" key="3">
    <source>
        <dbReference type="Proteomes" id="UP001174694"/>
    </source>
</evidence>
<dbReference type="PANTHER" id="PTHR33099">
    <property type="entry name" value="FE2OG DIOXYGENASE DOMAIN-CONTAINING PROTEIN"/>
    <property type="match status" value="1"/>
</dbReference>
<feature type="region of interest" description="Disordered" evidence="1">
    <location>
        <begin position="341"/>
        <end position="380"/>
    </location>
</feature>